<organism evidence="1 2">
    <name type="scientific">Pangasius djambal</name>
    <dbReference type="NCBI Taxonomy" id="1691987"/>
    <lineage>
        <taxon>Eukaryota</taxon>
        <taxon>Metazoa</taxon>
        <taxon>Chordata</taxon>
        <taxon>Craniata</taxon>
        <taxon>Vertebrata</taxon>
        <taxon>Euteleostomi</taxon>
        <taxon>Actinopterygii</taxon>
        <taxon>Neopterygii</taxon>
        <taxon>Teleostei</taxon>
        <taxon>Ostariophysi</taxon>
        <taxon>Siluriformes</taxon>
        <taxon>Pangasiidae</taxon>
        <taxon>Pangasius</taxon>
    </lineage>
</organism>
<keyword evidence="2" id="KW-1185">Reference proteome</keyword>
<evidence type="ECO:0000313" key="1">
    <source>
        <dbReference type="EMBL" id="MCJ8736639.1"/>
    </source>
</evidence>
<sequence length="449" mass="48190">MSSSSPGAETGFVANHKLKHAPGDIRFQQHSNQRAVQRNHSSQDASDQQRLGGRESAVGGSSEQHMLRKSAEDQPCRAAEPMSSSRYEQGNLAPSLQASHAQGAGGGGGKTPVSDFNHYFGSSRSGPCFDQHGAQQGFGTLMYPATSNHVEASPNSHEGQQKSQYGAYAGYGAAGYSNPASSQTKCAPVGSMNNAGGFARFPGQSQHPSGATPTLNQLLTSPGPMMRYYEYSSGKDASSQYGCGGSGWPGQRTNPGVANSAQSATRNQVGSMDFMVMKRSQMYGMSSSPYSQQQQGVPYPSQPYGSSSTHRYPMAMQGRGQMSMGAMPYPQQQVPAHFGQQGMGGYCPQGQPGYYSQSQQSQQPQQQAPYSQPRTITQQETQESYGNRSQPSGNAGKPNHDEMGLIQQDRPSSLPVSDTPVDQSEGRIKHVCNVKMWHIHLLILERQGI</sequence>
<accession>A0ACC5YLS8</accession>
<dbReference type="Proteomes" id="UP000830395">
    <property type="component" value="Chromosome 10"/>
</dbReference>
<gene>
    <name evidence="1" type="ORF">PDJAM_G00014830</name>
</gene>
<proteinExistence type="predicted"/>
<protein>
    <submittedName>
        <fullName evidence="1">Uncharacterized protein</fullName>
    </submittedName>
</protein>
<name>A0ACC5YLS8_9TELE</name>
<evidence type="ECO:0000313" key="2">
    <source>
        <dbReference type="Proteomes" id="UP000830395"/>
    </source>
</evidence>
<reference evidence="1" key="1">
    <citation type="submission" date="2020-02" db="EMBL/GenBank/DDBJ databases">
        <title>Genome sequencing of the panga catfish, Pangasius djambal.</title>
        <authorList>
            <person name="Wen M."/>
            <person name="Zahm M."/>
            <person name="Roques C."/>
            <person name="Cabau C."/>
            <person name="Klopp C."/>
            <person name="Donnadieu C."/>
            <person name="Jouanno E."/>
            <person name="Avarre J.-C."/>
            <person name="Campet M."/>
            <person name="Ha T."/>
            <person name="Dugue R."/>
            <person name="Lampietro C."/>
            <person name="Louis A."/>
            <person name="Herpin A."/>
            <person name="Echchiki A."/>
            <person name="Berthelot C."/>
            <person name="Parey E."/>
            <person name="Roest-Crollius H."/>
            <person name="Braasch I."/>
            <person name="Postlethwait J.H."/>
            <person name="Bobe J."/>
            <person name="Montfort J."/>
            <person name="Bouchez O."/>
            <person name="Begum T."/>
            <person name="Schartl M."/>
            <person name="Gustiano R."/>
            <person name="Guiguen Y."/>
        </authorList>
    </citation>
    <scope>NUCLEOTIDE SEQUENCE</scope>
    <source>
        <strain evidence="1">Pdj_M5554</strain>
    </source>
</reference>
<dbReference type="EMBL" id="CM040984">
    <property type="protein sequence ID" value="MCJ8736639.1"/>
    <property type="molecule type" value="Genomic_DNA"/>
</dbReference>
<comment type="caution">
    <text evidence="1">The sequence shown here is derived from an EMBL/GenBank/DDBJ whole genome shotgun (WGS) entry which is preliminary data.</text>
</comment>